<dbReference type="Proteomes" id="UP000016986">
    <property type="component" value="Unassembled WGS sequence"/>
</dbReference>
<keyword evidence="4 10" id="KW-0808">Transferase</keyword>
<evidence type="ECO:0000313" key="12">
    <source>
        <dbReference type="Proteomes" id="UP000016986"/>
    </source>
</evidence>
<comment type="pathway">
    <text evidence="2 10">Protein modification; peptidyl-diphthamide biosynthesis.</text>
</comment>
<keyword evidence="12" id="KW-1185">Reference proteome</keyword>
<dbReference type="Gene3D" id="3.40.50.11850">
    <property type="entry name" value="Diphthamide synthesis DPH1/DPH2 domain 2"/>
    <property type="match status" value="1"/>
</dbReference>
<keyword evidence="6 10" id="KW-0479">Metal-binding</keyword>
<organism evidence="11 12">
    <name type="scientific">Halarchaeum acidiphilum MH1-52-1</name>
    <dbReference type="NCBI Taxonomy" id="1261545"/>
    <lineage>
        <taxon>Archaea</taxon>
        <taxon>Methanobacteriati</taxon>
        <taxon>Methanobacteriota</taxon>
        <taxon>Stenosarchaea group</taxon>
        <taxon>Halobacteria</taxon>
        <taxon>Halobacteriales</taxon>
        <taxon>Halobacteriaceae</taxon>
    </lineage>
</organism>
<dbReference type="GO" id="GO:0046872">
    <property type="term" value="F:metal ion binding"/>
    <property type="evidence" value="ECO:0007669"/>
    <property type="project" value="UniProtKB-KW"/>
</dbReference>
<comment type="function">
    <text evidence="10">Catalyzes the first step of diphthamide biosynthesis, i.e. the transfer of the 3-amino-3-carboxypropyl group from S-adenosyl-L-methionine (SAM) to the C2 position of the imidazole ring of the target histidine residue in translation elongation factor 2 (EF-2).</text>
</comment>
<dbReference type="GO" id="GO:0090560">
    <property type="term" value="F:2-(3-amino-3-carboxypropyl)histidine synthase activity"/>
    <property type="evidence" value="ECO:0007669"/>
    <property type="project" value="UniProtKB-UniRule"/>
</dbReference>
<dbReference type="PIRSF" id="PIRSF004967">
    <property type="entry name" value="DPH1"/>
    <property type="match status" value="1"/>
</dbReference>
<accession>U2YW12</accession>
<dbReference type="SFLD" id="SFLDS00032">
    <property type="entry name" value="Radical_SAM_3-amino-3-carboxyp"/>
    <property type="match status" value="1"/>
</dbReference>
<evidence type="ECO:0000256" key="5">
    <source>
        <dbReference type="ARBA" id="ARBA00022691"/>
    </source>
</evidence>
<evidence type="ECO:0000313" key="11">
    <source>
        <dbReference type="EMBL" id="GAD52967.1"/>
    </source>
</evidence>
<sequence>MYVRHPTEKRAVSITVWVQLARFSRTRPARRSIAAVGVSVAHGRRPRETPRLYGQIQYEGPMSQDERSAGDLRNTGMSLRHDRTWDYELERIVEAVEERDAEKVGMQFPEGLKRRAPHVADDLRELLPEGVRVMISGKPCYGACDLDTYMMRRTDVFVHFGHSPMKDSEKIIYVPLFSNVEVTPIMEDALDELDVGDVGLVTTAQHMNKFEEMREWLEERGFTVHTRRGDERLTHEGQVLGCNYASADIDADQVLYVGGGKFHPVGLAMEHPEKNVVIADPVNNVVTVADHEQFMKQRYASVHKAMDAEKWGVIFCTKIGQGRWEQANEIVENNDDAYLITMDEVTPDRLRNFDMDAFVNTGCPRITTDDGPRFHKPMLTPGEYECAVGNKPLDEMEFDTFHGTW</sequence>
<protein>
    <recommendedName>
        <fullName evidence="3 10">2-(3-amino-3-carboxypropyl)histidine synthase</fullName>
        <ecNumber evidence="3 10">2.5.1.108</ecNumber>
    </recommendedName>
</protein>
<evidence type="ECO:0000256" key="10">
    <source>
        <dbReference type="PIRNR" id="PIRNR004967"/>
    </source>
</evidence>
<proteinExistence type="inferred from homology"/>
<dbReference type="InterPro" id="IPR035435">
    <property type="entry name" value="DPH1/DPH2_euk_archaea"/>
</dbReference>
<keyword evidence="5 10" id="KW-0949">S-adenosyl-L-methionine</keyword>
<evidence type="ECO:0000256" key="8">
    <source>
        <dbReference type="ARBA" id="ARBA00023014"/>
    </source>
</evidence>
<dbReference type="UniPathway" id="UPA00559"/>
<dbReference type="InterPro" id="IPR016435">
    <property type="entry name" value="DPH1/DPH2"/>
</dbReference>
<dbReference type="GO" id="GO:0017183">
    <property type="term" value="P:protein histidyl modification to diphthamide"/>
    <property type="evidence" value="ECO:0007669"/>
    <property type="project" value="UniProtKB-UniRule"/>
</dbReference>
<dbReference type="Gene3D" id="3.40.50.11860">
    <property type="entry name" value="Diphthamide synthesis DPH1/DPH2 domain 3"/>
    <property type="match status" value="1"/>
</dbReference>
<dbReference type="PANTHER" id="PTHR10762:SF1">
    <property type="entry name" value="2-(3-AMINO-3-CARBOXYPROPYL)HISTIDINE SYNTHASE SUBUNIT 1"/>
    <property type="match status" value="1"/>
</dbReference>
<evidence type="ECO:0000256" key="2">
    <source>
        <dbReference type="ARBA" id="ARBA00005156"/>
    </source>
</evidence>
<comment type="catalytic activity">
    <reaction evidence="9 10">
        <text>L-histidyl-[translation elongation factor 2] + S-adenosyl-L-methionine = 2-[(3S)-amino-3-carboxypropyl]-L-histidyl-[translation elongation factor 2] + S-methyl-5'-thioadenosine + H(+)</text>
        <dbReference type="Rhea" id="RHEA:36783"/>
        <dbReference type="Rhea" id="RHEA-COMP:9748"/>
        <dbReference type="Rhea" id="RHEA-COMP:9749"/>
        <dbReference type="ChEBI" id="CHEBI:15378"/>
        <dbReference type="ChEBI" id="CHEBI:17509"/>
        <dbReference type="ChEBI" id="CHEBI:29979"/>
        <dbReference type="ChEBI" id="CHEBI:59789"/>
        <dbReference type="ChEBI" id="CHEBI:73995"/>
        <dbReference type="EC" id="2.5.1.108"/>
    </reaction>
</comment>
<dbReference type="EMBL" id="BATA01000041">
    <property type="protein sequence ID" value="GAD52967.1"/>
    <property type="molecule type" value="Genomic_DNA"/>
</dbReference>
<comment type="cofactor">
    <cofactor evidence="1 10">
        <name>[4Fe-4S] cluster</name>
        <dbReference type="ChEBI" id="CHEBI:49883"/>
    </cofactor>
</comment>
<dbReference type="AlphaFoldDB" id="U2YW12"/>
<evidence type="ECO:0000256" key="3">
    <source>
        <dbReference type="ARBA" id="ARBA00012221"/>
    </source>
</evidence>
<keyword evidence="8 10" id="KW-0411">Iron-sulfur</keyword>
<dbReference type="InterPro" id="IPR042263">
    <property type="entry name" value="DPH1/DPH2_1"/>
</dbReference>
<dbReference type="PANTHER" id="PTHR10762">
    <property type="entry name" value="DIPHTHAMIDE BIOSYNTHESIS PROTEIN"/>
    <property type="match status" value="1"/>
</dbReference>
<dbReference type="InterPro" id="IPR022428">
    <property type="entry name" value="Dph2_arc"/>
</dbReference>
<keyword evidence="10" id="KW-0004">4Fe-4S</keyword>
<reference evidence="11 12" key="1">
    <citation type="submission" date="2013-09" db="EMBL/GenBank/DDBJ databases">
        <title>Whole genome sequencing of Halarchaeum acidiphilum strain MH1-52-1.</title>
        <authorList>
            <person name="Shimane Y."/>
            <person name="Minegishi H."/>
            <person name="Nishi S."/>
            <person name="Echigo A."/>
            <person name="Shuto A."/>
            <person name="Konishi M."/>
            <person name="Ito T."/>
            <person name="Ohkuma M."/>
            <person name="Ohta Y."/>
            <person name="Nagano Y."/>
            <person name="Tsubouchi T."/>
            <person name="Mori K."/>
            <person name="Usui K."/>
            <person name="Kamekura M."/>
            <person name="Usami R."/>
            <person name="Takaki Y."/>
            <person name="Hatada Y."/>
        </authorList>
    </citation>
    <scope>NUCLEOTIDE SEQUENCE [LARGE SCALE GENOMIC DNA]</scope>
    <source>
        <strain evidence="11 12">JCM 16109</strain>
    </source>
</reference>
<dbReference type="InterPro" id="IPR042265">
    <property type="entry name" value="DPH1/DPH2_3"/>
</dbReference>
<evidence type="ECO:0000256" key="7">
    <source>
        <dbReference type="ARBA" id="ARBA00023004"/>
    </source>
</evidence>
<dbReference type="NCBIfam" id="TIGR00322">
    <property type="entry name" value="diphth2_R"/>
    <property type="match status" value="1"/>
</dbReference>
<evidence type="ECO:0000256" key="9">
    <source>
        <dbReference type="ARBA" id="ARBA00048403"/>
    </source>
</evidence>
<comment type="similarity">
    <text evidence="10">Belongs to the DPH1/DPH2 family.</text>
</comment>
<gene>
    <name evidence="11" type="ORF">MBEHAL_1727</name>
</gene>
<dbReference type="eggNOG" id="arCOG04112">
    <property type="taxonomic scope" value="Archaea"/>
</dbReference>
<keyword evidence="7 10" id="KW-0408">Iron</keyword>
<comment type="caution">
    <text evidence="11">The sequence shown here is derived from an EMBL/GenBank/DDBJ whole genome shotgun (WGS) entry which is preliminary data.</text>
</comment>
<dbReference type="Gene3D" id="3.40.50.11840">
    <property type="entry name" value="Diphthamide synthesis DPH1/DPH2 domain 1"/>
    <property type="match status" value="1"/>
</dbReference>
<dbReference type="NCBIfam" id="TIGR03682">
    <property type="entry name" value="arCOG04112"/>
    <property type="match status" value="1"/>
</dbReference>
<dbReference type="GO" id="GO:0051539">
    <property type="term" value="F:4 iron, 4 sulfur cluster binding"/>
    <property type="evidence" value="ECO:0007669"/>
    <property type="project" value="UniProtKB-UniRule"/>
</dbReference>
<name>U2YW12_9EURY</name>
<dbReference type="EC" id="2.5.1.108" evidence="3 10"/>
<dbReference type="InterPro" id="IPR042264">
    <property type="entry name" value="DPH1/DPH2_2"/>
</dbReference>
<dbReference type="SFLD" id="SFLDG01121">
    <property type="entry name" value="Diphthamide_biosynthesis"/>
    <property type="match status" value="1"/>
</dbReference>
<evidence type="ECO:0000256" key="6">
    <source>
        <dbReference type="ARBA" id="ARBA00022723"/>
    </source>
</evidence>
<dbReference type="Pfam" id="PF01866">
    <property type="entry name" value="Diphthamide_syn"/>
    <property type="match status" value="1"/>
</dbReference>
<dbReference type="FunFam" id="3.40.50.11860:FF:000003">
    <property type="entry name" value="2-(3-amino-3-carboxypropyl)histidine synthase"/>
    <property type="match status" value="1"/>
</dbReference>
<evidence type="ECO:0000256" key="1">
    <source>
        <dbReference type="ARBA" id="ARBA00001966"/>
    </source>
</evidence>
<evidence type="ECO:0000256" key="4">
    <source>
        <dbReference type="ARBA" id="ARBA00022679"/>
    </source>
</evidence>